<protein>
    <recommendedName>
        <fullName evidence="2">Chaperonin</fullName>
    </recommendedName>
</protein>
<reference evidence="1" key="1">
    <citation type="journal article" date="2021" name="Proc. Natl. Acad. Sci. U.S.A.">
        <title>A Catalog of Tens of Thousands of Viruses from Human Metagenomes Reveals Hidden Associations with Chronic Diseases.</title>
        <authorList>
            <person name="Tisza M.J."/>
            <person name="Buck C.B."/>
        </authorList>
    </citation>
    <scope>NUCLEOTIDE SEQUENCE</scope>
    <source>
        <strain evidence="1">CtsNK10</strain>
    </source>
</reference>
<name>A0A8S5NKS1_9CAUD</name>
<proteinExistence type="predicted"/>
<evidence type="ECO:0000313" key="1">
    <source>
        <dbReference type="EMBL" id="DAD95405.1"/>
    </source>
</evidence>
<organism evidence="1">
    <name type="scientific">Podoviridae sp. ctsNK10</name>
    <dbReference type="NCBI Taxonomy" id="2826582"/>
    <lineage>
        <taxon>Viruses</taxon>
        <taxon>Duplodnaviria</taxon>
        <taxon>Heunggongvirae</taxon>
        <taxon>Uroviricota</taxon>
        <taxon>Caudoviricetes</taxon>
    </lineage>
</organism>
<evidence type="ECO:0008006" key="2">
    <source>
        <dbReference type="Google" id="ProtNLM"/>
    </source>
</evidence>
<accession>A0A8S5NKS1</accession>
<dbReference type="EMBL" id="BK015191">
    <property type="protein sequence ID" value="DAD95405.1"/>
    <property type="molecule type" value="Genomic_DNA"/>
</dbReference>
<sequence length="142" mass="16529">MDEKMIDQTQLAEDLSSKIKYEFRQMFLVKPLEPVKVKKKISEPVVKDTKPKKDKDGIEAVDYDEVKTEIKEVDSDFSRAVVLKLPYEYIHPYSDEKIQQMPIKVGDIVIYRSSRGSMYFDLLKDSQLVSLYDIVATETVEK</sequence>